<comment type="caution">
    <text evidence="1">The sequence shown here is derived from an EMBL/GenBank/DDBJ whole genome shotgun (WGS) entry which is preliminary data.</text>
</comment>
<evidence type="ECO:0000313" key="1">
    <source>
        <dbReference type="EMBL" id="TGJ70586.1"/>
    </source>
</evidence>
<dbReference type="OrthoDB" id="2147163at2759"/>
<dbReference type="GO" id="GO:0016787">
    <property type="term" value="F:hydrolase activity"/>
    <property type="evidence" value="ECO:0007669"/>
    <property type="project" value="InterPro"/>
</dbReference>
<dbReference type="Gene3D" id="3.40.50.1820">
    <property type="entry name" value="alpha/beta hydrolase"/>
    <property type="match status" value="1"/>
</dbReference>
<protein>
    <submittedName>
        <fullName evidence="1">Uncharacterized protein</fullName>
    </submittedName>
</protein>
<gene>
    <name evidence="1" type="ORF">EYR41_002621</name>
</gene>
<dbReference type="SUPFAM" id="SSF53474">
    <property type="entry name" value="alpha/beta-Hydrolases"/>
    <property type="match status" value="1"/>
</dbReference>
<dbReference type="Pfam" id="PF01738">
    <property type="entry name" value="DLH"/>
    <property type="match status" value="1"/>
</dbReference>
<dbReference type="EMBL" id="SOZJ01000002">
    <property type="protein sequence ID" value="TGJ70586.1"/>
    <property type="molecule type" value="Genomic_DNA"/>
</dbReference>
<sequence length="251" mass="28084">MTTGPSKACLCTPLILFESHTAKGVFLEPTSSLKLYVTGPATSKSAIVFIYDAYGYSDQILFAADTLSELSGTLVIVPDILGEAAIPPKYQSLDEVTEEEKNHLLTDFMDKINNFHDFPGQILEGIERWRTSWALIEKWGIFGLCFGGKVAALMSRSETPYVVSGQAHPSFIANEDPELITIPHICLASKDEDPENITKYKMALDERGYVNTYPDSIHGWMGTKADLEDLEKNSCFNRGYQEVSNFFRRYL</sequence>
<dbReference type="InterPro" id="IPR029058">
    <property type="entry name" value="AB_hydrolase_fold"/>
</dbReference>
<accession>A0A7C8PUN8</accession>
<dbReference type="Proteomes" id="UP000297595">
    <property type="component" value="Unassembled WGS sequence"/>
</dbReference>
<dbReference type="PANTHER" id="PTHR47668:SF1">
    <property type="entry name" value="DIENELACTONE HYDROLASE DOMAIN-CONTAINING PROTEIN-RELATED"/>
    <property type="match status" value="1"/>
</dbReference>
<proteinExistence type="predicted"/>
<evidence type="ECO:0000313" key="2">
    <source>
        <dbReference type="Proteomes" id="UP000297595"/>
    </source>
</evidence>
<name>A0A7C8PUN8_ORBOL</name>
<dbReference type="AlphaFoldDB" id="A0A7C8PUN8"/>
<reference evidence="1 2" key="1">
    <citation type="submission" date="2019-03" db="EMBL/GenBank/DDBJ databases">
        <title>Nematode-trapping fungi genome.</title>
        <authorList>
            <person name="Vidal-Diez De Ulzurrun G."/>
        </authorList>
    </citation>
    <scope>NUCLEOTIDE SEQUENCE [LARGE SCALE GENOMIC DNA]</scope>
    <source>
        <strain evidence="1 2">TWF154</strain>
    </source>
</reference>
<organism evidence="1 2">
    <name type="scientific">Orbilia oligospora</name>
    <name type="common">Nematode-trapping fungus</name>
    <name type="synonym">Arthrobotrys oligospora</name>
    <dbReference type="NCBI Taxonomy" id="2813651"/>
    <lineage>
        <taxon>Eukaryota</taxon>
        <taxon>Fungi</taxon>
        <taxon>Dikarya</taxon>
        <taxon>Ascomycota</taxon>
        <taxon>Pezizomycotina</taxon>
        <taxon>Orbiliomycetes</taxon>
        <taxon>Orbiliales</taxon>
        <taxon>Orbiliaceae</taxon>
        <taxon>Orbilia</taxon>
    </lineage>
</organism>
<dbReference type="InterPro" id="IPR002925">
    <property type="entry name" value="Dienelactn_hydro"/>
</dbReference>
<dbReference type="PANTHER" id="PTHR47668">
    <property type="entry name" value="DIENELACTONE HYDROLASE FAMILY PROTEIN (AFU_ORTHOLOGUE AFUA_6G01940)"/>
    <property type="match status" value="1"/>
</dbReference>